<dbReference type="STRING" id="670154.SAMN04488002_1958"/>
<proteinExistence type="inferred from homology"/>
<gene>
    <name evidence="9" type="ORF">SAMN04488002_1958</name>
</gene>
<keyword evidence="7" id="KW-0997">Cell inner membrane</keyword>
<accession>A0A1I6GTH1</accession>
<comment type="similarity">
    <text evidence="7">Belongs to the TRAP transporter small permease family.</text>
</comment>
<feature type="transmembrane region" description="Helical" evidence="7">
    <location>
        <begin position="142"/>
        <end position="165"/>
    </location>
</feature>
<dbReference type="InterPro" id="IPR055348">
    <property type="entry name" value="DctQ"/>
</dbReference>
<dbReference type="GO" id="GO:0005886">
    <property type="term" value="C:plasma membrane"/>
    <property type="evidence" value="ECO:0007669"/>
    <property type="project" value="UniProtKB-SubCell"/>
</dbReference>
<evidence type="ECO:0000256" key="4">
    <source>
        <dbReference type="ARBA" id="ARBA00022692"/>
    </source>
</evidence>
<dbReference type="RefSeq" id="WP_090216020.1">
    <property type="nucleotide sequence ID" value="NZ_FOYO01000001.1"/>
</dbReference>
<comment type="subunit">
    <text evidence="7">The complex comprises the extracytoplasmic solute receptor protein and the two transmembrane proteins.</text>
</comment>
<dbReference type="OrthoDB" id="6183232at2"/>
<feature type="transmembrane region" description="Helical" evidence="7">
    <location>
        <begin position="104"/>
        <end position="122"/>
    </location>
</feature>
<evidence type="ECO:0000256" key="5">
    <source>
        <dbReference type="ARBA" id="ARBA00022989"/>
    </source>
</evidence>
<feature type="transmembrane region" description="Helical" evidence="7">
    <location>
        <begin position="20"/>
        <end position="47"/>
    </location>
</feature>
<keyword evidence="2 7" id="KW-0813">Transport</keyword>
<evidence type="ECO:0000256" key="6">
    <source>
        <dbReference type="ARBA" id="ARBA00023136"/>
    </source>
</evidence>
<evidence type="ECO:0000256" key="2">
    <source>
        <dbReference type="ARBA" id="ARBA00022448"/>
    </source>
</evidence>
<keyword evidence="4 7" id="KW-0812">Transmembrane</keyword>
<feature type="domain" description="Tripartite ATP-independent periplasmic transporters DctQ component" evidence="8">
    <location>
        <begin position="58"/>
        <end position="166"/>
    </location>
</feature>
<dbReference type="GO" id="GO:0022857">
    <property type="term" value="F:transmembrane transporter activity"/>
    <property type="evidence" value="ECO:0007669"/>
    <property type="project" value="UniProtKB-UniRule"/>
</dbReference>
<dbReference type="AlphaFoldDB" id="A0A1I6GTH1"/>
<evidence type="ECO:0000313" key="9">
    <source>
        <dbReference type="EMBL" id="SFR45468.1"/>
    </source>
</evidence>
<name>A0A1I6GTH1_9RHOB</name>
<comment type="subcellular location">
    <subcellularLocation>
        <location evidence="7">Cell inner membrane</location>
        <topology evidence="7">Multi-pass membrane protein</topology>
    </subcellularLocation>
    <subcellularLocation>
        <location evidence="1">Cell membrane</location>
        <topology evidence="1">Multi-pass membrane protein</topology>
    </subcellularLocation>
</comment>
<evidence type="ECO:0000256" key="3">
    <source>
        <dbReference type="ARBA" id="ARBA00022475"/>
    </source>
</evidence>
<dbReference type="Pfam" id="PF04290">
    <property type="entry name" value="DctQ"/>
    <property type="match status" value="1"/>
</dbReference>
<evidence type="ECO:0000256" key="7">
    <source>
        <dbReference type="RuleBase" id="RU369079"/>
    </source>
</evidence>
<evidence type="ECO:0000313" key="10">
    <source>
        <dbReference type="Proteomes" id="UP000199658"/>
    </source>
</evidence>
<dbReference type="EMBL" id="FOYO01000001">
    <property type="protein sequence ID" value="SFR45468.1"/>
    <property type="molecule type" value="Genomic_DNA"/>
</dbReference>
<comment type="caution">
    <text evidence="7">Lacks conserved residue(s) required for the propagation of feature annotation.</text>
</comment>
<keyword evidence="3" id="KW-1003">Cell membrane</keyword>
<evidence type="ECO:0000259" key="8">
    <source>
        <dbReference type="Pfam" id="PF04290"/>
    </source>
</evidence>
<evidence type="ECO:0000256" key="1">
    <source>
        <dbReference type="ARBA" id="ARBA00004651"/>
    </source>
</evidence>
<keyword evidence="5 7" id="KW-1133">Transmembrane helix</keyword>
<dbReference type="Proteomes" id="UP000199658">
    <property type="component" value="Unassembled WGS sequence"/>
</dbReference>
<keyword evidence="10" id="KW-1185">Reference proteome</keyword>
<sequence>MSEILTDSTEGPRAPLNTLLHRICVSSAAVGGLVIFGAAFFVTFSIIKSLLGFGAMRGEFELVELACATSASLFLPLCQLTKGHVLVDVFTGWLPVRVNQTMDAIWTLLFAIGWAFVCWQLFHGLWEVHGYGDRTMLLRVPVWWAYVPAVFGAGLSAFVAVVQSLSVLMPRLARKVGA</sequence>
<organism evidence="9 10">
    <name type="scientific">Litoreibacter janthinus</name>
    <dbReference type="NCBI Taxonomy" id="670154"/>
    <lineage>
        <taxon>Bacteria</taxon>
        <taxon>Pseudomonadati</taxon>
        <taxon>Pseudomonadota</taxon>
        <taxon>Alphaproteobacteria</taxon>
        <taxon>Rhodobacterales</taxon>
        <taxon>Roseobacteraceae</taxon>
        <taxon>Litoreibacter</taxon>
    </lineage>
</organism>
<protein>
    <recommendedName>
        <fullName evidence="7">TRAP transporter small permease protein</fullName>
    </recommendedName>
</protein>
<reference evidence="10" key="1">
    <citation type="submission" date="2016-10" db="EMBL/GenBank/DDBJ databases">
        <authorList>
            <person name="Varghese N."/>
            <person name="Submissions S."/>
        </authorList>
    </citation>
    <scope>NUCLEOTIDE SEQUENCE [LARGE SCALE GENOMIC DNA]</scope>
    <source>
        <strain evidence="10">DSM 26921</strain>
    </source>
</reference>
<comment type="function">
    <text evidence="7">Part of the tripartite ATP-independent periplasmic (TRAP) transport system.</text>
</comment>
<keyword evidence="6 7" id="KW-0472">Membrane</keyword>